<evidence type="ECO:0000313" key="3">
    <source>
        <dbReference type="Proteomes" id="UP000035268"/>
    </source>
</evidence>
<reference evidence="2 3" key="2">
    <citation type="journal article" date="2016" name="ISME J.">
        <title>Characterization of the first cultured representative of Verrucomicrobia subdivision 5 indicates the proposal of a novel phylum.</title>
        <authorList>
            <person name="Spring S."/>
            <person name="Bunk B."/>
            <person name="Sproer C."/>
            <person name="Schumann P."/>
            <person name="Rohde M."/>
            <person name="Tindall B.J."/>
            <person name="Klenk H.P."/>
        </authorList>
    </citation>
    <scope>NUCLEOTIDE SEQUENCE [LARGE SCALE GENOMIC DNA]</scope>
    <source>
        <strain evidence="2 3">L21-Fru-AB</strain>
    </source>
</reference>
<feature type="chain" id="PRO_5005184202" description="DUF4412 domain-containing protein" evidence="1">
    <location>
        <begin position="31"/>
        <end position="352"/>
    </location>
</feature>
<evidence type="ECO:0000256" key="1">
    <source>
        <dbReference type="SAM" id="SignalP"/>
    </source>
</evidence>
<reference evidence="3" key="1">
    <citation type="submission" date="2015-02" db="EMBL/GenBank/DDBJ databases">
        <title>Description and complete genome sequence of the first cultured representative of the subdivision 5 of the Verrucomicrobia phylum.</title>
        <authorList>
            <person name="Spring S."/>
            <person name="Bunk B."/>
            <person name="Sproer C."/>
            <person name="Klenk H.-P."/>
        </authorList>
    </citation>
    <scope>NUCLEOTIDE SEQUENCE [LARGE SCALE GENOMIC DNA]</scope>
    <source>
        <strain evidence="3">L21-Fru-AB</strain>
    </source>
</reference>
<name>A0A0G3EF40_9BACT</name>
<dbReference type="Proteomes" id="UP000035268">
    <property type="component" value="Chromosome"/>
</dbReference>
<evidence type="ECO:0000313" key="2">
    <source>
        <dbReference type="EMBL" id="AKJ63385.1"/>
    </source>
</evidence>
<dbReference type="AlphaFoldDB" id="A0A0G3EF40"/>
<dbReference type="STRING" id="1307763.L21SP4_00099"/>
<proteinExistence type="predicted"/>
<sequence length="352" mass="39084" precursor="true">MNHRASPCLPPLRTTAAVLLAGLFSAAALEAGVVEFSDGSAITGEVRFASADVKLHYRGKKLIRIPADEIAGIRLRPERESLERKWMMPTAGQTRKERWGEPFPVRHLKADLLLAGGQRREGHLYTTPLYVLGPEGAEKVVLPAKQRGEEGQTLAELVYPVAVRTDREVAAEAAERTFRLPEPLRGAEPVVLQRDTLTRLPVRREGDAWRVTALPGEKLFAAVRRDGTVTVGWPERRDPALFERMNAALAEAKDFFDRRELLGVVRGGEDSLYALCLLSREGATTLKREKNRPWRVGIWRWKEDGEDGRIMLAGRGFFFRGIETRGVRPEVRLSPELHAVMAGGGGGDGTNE</sequence>
<keyword evidence="3" id="KW-1185">Reference proteome</keyword>
<dbReference type="EMBL" id="CP010904">
    <property type="protein sequence ID" value="AKJ63385.1"/>
    <property type="molecule type" value="Genomic_DNA"/>
</dbReference>
<dbReference type="OrthoDB" id="5419093at2"/>
<dbReference type="RefSeq" id="WP_052880824.1">
    <property type="nucleotide sequence ID" value="NZ_CP010904.1"/>
</dbReference>
<protein>
    <recommendedName>
        <fullName evidence="4">DUF4412 domain-containing protein</fullName>
    </recommendedName>
</protein>
<evidence type="ECO:0008006" key="4">
    <source>
        <dbReference type="Google" id="ProtNLM"/>
    </source>
</evidence>
<dbReference type="KEGG" id="vbl:L21SP4_00099"/>
<keyword evidence="1" id="KW-0732">Signal</keyword>
<organism evidence="2 3">
    <name type="scientific">Kiritimatiella glycovorans</name>
    <dbReference type="NCBI Taxonomy" id="1307763"/>
    <lineage>
        <taxon>Bacteria</taxon>
        <taxon>Pseudomonadati</taxon>
        <taxon>Kiritimatiellota</taxon>
        <taxon>Kiritimatiellia</taxon>
        <taxon>Kiritimatiellales</taxon>
        <taxon>Kiritimatiellaceae</taxon>
        <taxon>Kiritimatiella</taxon>
    </lineage>
</organism>
<accession>A0A0G3EF40</accession>
<feature type="signal peptide" evidence="1">
    <location>
        <begin position="1"/>
        <end position="30"/>
    </location>
</feature>
<gene>
    <name evidence="2" type="ORF">L21SP4_00099</name>
</gene>